<dbReference type="Proteomes" id="UP000092154">
    <property type="component" value="Unassembled WGS sequence"/>
</dbReference>
<dbReference type="OrthoDB" id="2687876at2759"/>
<organism evidence="1 2">
    <name type="scientific">Rhizopogon vinicolor AM-OR11-026</name>
    <dbReference type="NCBI Taxonomy" id="1314800"/>
    <lineage>
        <taxon>Eukaryota</taxon>
        <taxon>Fungi</taxon>
        <taxon>Dikarya</taxon>
        <taxon>Basidiomycota</taxon>
        <taxon>Agaricomycotina</taxon>
        <taxon>Agaricomycetes</taxon>
        <taxon>Agaricomycetidae</taxon>
        <taxon>Boletales</taxon>
        <taxon>Suillineae</taxon>
        <taxon>Rhizopogonaceae</taxon>
        <taxon>Rhizopogon</taxon>
    </lineage>
</organism>
<protein>
    <recommendedName>
        <fullName evidence="3">Protein kinase domain-containing protein</fullName>
    </recommendedName>
</protein>
<dbReference type="EMBL" id="KV449756">
    <property type="protein sequence ID" value="OAX30932.1"/>
    <property type="molecule type" value="Genomic_DNA"/>
</dbReference>
<accession>A0A1B7MEA5</accession>
<evidence type="ECO:0000313" key="1">
    <source>
        <dbReference type="EMBL" id="OAX30932.1"/>
    </source>
</evidence>
<evidence type="ECO:0008006" key="3">
    <source>
        <dbReference type="Google" id="ProtNLM"/>
    </source>
</evidence>
<evidence type="ECO:0000313" key="2">
    <source>
        <dbReference type="Proteomes" id="UP000092154"/>
    </source>
</evidence>
<gene>
    <name evidence="1" type="ORF">K503DRAFT_788158</name>
</gene>
<sequence>LIELFLKLCRNLPLITTFYNCPVLRILLEGPFNSPITDEFLSVCLWSFSHDYTQEALSILVDLSKLDPDDSYYCVIRRGWQKPQWEPYCAALAHTVSGSAHACHGGIRTDRSPLAGTREHHTSTGFGGLVLVELAHRQPAGSEDLVQGCRNVVQCPHALNIVQGDLNRYNFLVTLDGTVTAIDFELYSSAEQKDLELATLFSELSEETSRGTGTPVFSIKDE</sequence>
<dbReference type="AlphaFoldDB" id="A0A1B7MEA5"/>
<feature type="non-terminal residue" evidence="1">
    <location>
        <position position="1"/>
    </location>
</feature>
<dbReference type="InParanoid" id="A0A1B7MEA5"/>
<proteinExistence type="predicted"/>
<keyword evidence="2" id="KW-1185">Reference proteome</keyword>
<reference evidence="1 2" key="1">
    <citation type="submission" date="2016-06" db="EMBL/GenBank/DDBJ databases">
        <title>Comparative genomics of the ectomycorrhizal sister species Rhizopogon vinicolor and Rhizopogon vesiculosus (Basidiomycota: Boletales) reveals a divergence of the mating type B locus.</title>
        <authorList>
            <consortium name="DOE Joint Genome Institute"/>
            <person name="Mujic A.B."/>
            <person name="Kuo A."/>
            <person name="Tritt A."/>
            <person name="Lipzen A."/>
            <person name="Chen C."/>
            <person name="Johnson J."/>
            <person name="Sharma A."/>
            <person name="Barry K."/>
            <person name="Grigoriev I.V."/>
            <person name="Spatafora J.W."/>
        </authorList>
    </citation>
    <scope>NUCLEOTIDE SEQUENCE [LARGE SCALE GENOMIC DNA]</scope>
    <source>
        <strain evidence="1 2">AM-OR11-026</strain>
    </source>
</reference>
<name>A0A1B7MEA5_9AGAM</name>